<dbReference type="PANTHER" id="PTHR33204">
    <property type="entry name" value="TRANSCRIPTIONAL REGULATOR, MARR FAMILY"/>
    <property type="match status" value="1"/>
</dbReference>
<dbReference type="SUPFAM" id="SSF55718">
    <property type="entry name" value="SCP-like"/>
    <property type="match status" value="1"/>
</dbReference>
<dbReference type="Gene3D" id="1.10.10.10">
    <property type="entry name" value="Winged helix-like DNA-binding domain superfamily/Winged helix DNA-binding domain"/>
    <property type="match status" value="1"/>
</dbReference>
<evidence type="ECO:0000313" key="5">
    <source>
        <dbReference type="EMBL" id="GHD35307.1"/>
    </source>
</evidence>
<dbReference type="InterPro" id="IPR036388">
    <property type="entry name" value="WH-like_DNA-bd_sf"/>
</dbReference>
<dbReference type="Pfam" id="PF02036">
    <property type="entry name" value="SCP2"/>
    <property type="match status" value="1"/>
</dbReference>
<dbReference type="Proteomes" id="UP000644693">
    <property type="component" value="Unassembled WGS sequence"/>
</dbReference>
<name>A0A919CL32_9GAMM</name>
<dbReference type="Pfam" id="PF01638">
    <property type="entry name" value="HxlR"/>
    <property type="match status" value="1"/>
</dbReference>
<dbReference type="InterPro" id="IPR011991">
    <property type="entry name" value="ArsR-like_HTH"/>
</dbReference>
<dbReference type="InterPro" id="IPR002577">
    <property type="entry name" value="HTH_HxlR"/>
</dbReference>
<dbReference type="EMBL" id="BMYM01000002">
    <property type="protein sequence ID" value="GHD35307.1"/>
    <property type="molecule type" value="Genomic_DNA"/>
</dbReference>
<reference evidence="5" key="2">
    <citation type="submission" date="2020-09" db="EMBL/GenBank/DDBJ databases">
        <authorList>
            <person name="Sun Q."/>
            <person name="Kim S."/>
        </authorList>
    </citation>
    <scope>NUCLEOTIDE SEQUENCE</scope>
    <source>
        <strain evidence="5">KCTC 23430</strain>
    </source>
</reference>
<dbReference type="InterPro" id="IPR036390">
    <property type="entry name" value="WH_DNA-bd_sf"/>
</dbReference>
<sequence length="228" mass="24903">MSSPGSLCPTVKASEILGDKWTLLLLRELFFGSTRYAEFQRALPRISPSVLSARLKKMEQDGLVVHQKAAGQQRGDYRLTAAAKELAPIVDSLARWGLRWARDQLCDADLDAGTLMWDLHRALDSATLPDGRNTLCFIVSGADTSQWWLVIEGSSVDLCNEDPGFDVDVYLTASLAVFAGLFLGDLPVEKAVNNGEISVTGAAALQRSVSRWFPVSSYAEVRPQSRSA</sequence>
<dbReference type="PANTHER" id="PTHR33204:SF18">
    <property type="entry name" value="TRANSCRIPTIONAL REGULATORY PROTEIN"/>
    <property type="match status" value="1"/>
</dbReference>
<organism evidence="5 6">
    <name type="scientific">Parahalioglobus pacificus</name>
    <dbReference type="NCBI Taxonomy" id="930806"/>
    <lineage>
        <taxon>Bacteria</taxon>
        <taxon>Pseudomonadati</taxon>
        <taxon>Pseudomonadota</taxon>
        <taxon>Gammaproteobacteria</taxon>
        <taxon>Cellvibrionales</taxon>
        <taxon>Halieaceae</taxon>
        <taxon>Parahalioglobus</taxon>
    </lineage>
</organism>
<protein>
    <submittedName>
        <fullName evidence="5">HxlR family transcriptional regulator</fullName>
    </submittedName>
</protein>
<keyword evidence="1" id="KW-0805">Transcription regulation</keyword>
<dbReference type="GO" id="GO:0003677">
    <property type="term" value="F:DNA binding"/>
    <property type="evidence" value="ECO:0007669"/>
    <property type="project" value="UniProtKB-KW"/>
</dbReference>
<evidence type="ECO:0000256" key="2">
    <source>
        <dbReference type="ARBA" id="ARBA00023125"/>
    </source>
</evidence>
<dbReference type="InterPro" id="IPR036527">
    <property type="entry name" value="SCP2_sterol-bd_dom_sf"/>
</dbReference>
<dbReference type="SUPFAM" id="SSF46785">
    <property type="entry name" value="Winged helix' DNA-binding domain"/>
    <property type="match status" value="1"/>
</dbReference>
<gene>
    <name evidence="5" type="ORF">GCM10007053_22040</name>
</gene>
<keyword evidence="3" id="KW-0804">Transcription</keyword>
<evidence type="ECO:0000313" key="6">
    <source>
        <dbReference type="Proteomes" id="UP000644693"/>
    </source>
</evidence>
<evidence type="ECO:0000256" key="3">
    <source>
        <dbReference type="ARBA" id="ARBA00023163"/>
    </source>
</evidence>
<keyword evidence="6" id="KW-1185">Reference proteome</keyword>
<dbReference type="RefSeq" id="WP_189477855.1">
    <property type="nucleotide sequence ID" value="NZ_BMYM01000002.1"/>
</dbReference>
<dbReference type="GO" id="GO:0006355">
    <property type="term" value="P:regulation of DNA-templated transcription"/>
    <property type="evidence" value="ECO:0007669"/>
    <property type="project" value="UniProtKB-ARBA"/>
</dbReference>
<proteinExistence type="predicted"/>
<evidence type="ECO:0000256" key="1">
    <source>
        <dbReference type="ARBA" id="ARBA00023015"/>
    </source>
</evidence>
<keyword evidence="2" id="KW-0238">DNA-binding</keyword>
<accession>A0A919CL32</accession>
<feature type="domain" description="HTH hxlR-type" evidence="4">
    <location>
        <begin position="8"/>
        <end position="105"/>
    </location>
</feature>
<evidence type="ECO:0000259" key="4">
    <source>
        <dbReference type="PROSITE" id="PS51118"/>
    </source>
</evidence>
<dbReference type="PROSITE" id="PS51118">
    <property type="entry name" value="HTH_HXLR"/>
    <property type="match status" value="1"/>
</dbReference>
<dbReference type="InterPro" id="IPR003033">
    <property type="entry name" value="SCP2_sterol-bd_dom"/>
</dbReference>
<reference evidence="5" key="1">
    <citation type="journal article" date="2014" name="Int. J. Syst. Evol. Microbiol.">
        <title>Complete genome sequence of Corynebacterium casei LMG S-19264T (=DSM 44701T), isolated from a smear-ripened cheese.</title>
        <authorList>
            <consortium name="US DOE Joint Genome Institute (JGI-PGF)"/>
            <person name="Walter F."/>
            <person name="Albersmeier A."/>
            <person name="Kalinowski J."/>
            <person name="Ruckert C."/>
        </authorList>
    </citation>
    <scope>NUCLEOTIDE SEQUENCE</scope>
    <source>
        <strain evidence="5">KCTC 23430</strain>
    </source>
</reference>
<dbReference type="AlphaFoldDB" id="A0A919CL32"/>
<comment type="caution">
    <text evidence="5">The sequence shown here is derived from an EMBL/GenBank/DDBJ whole genome shotgun (WGS) entry which is preliminary data.</text>
</comment>
<dbReference type="CDD" id="cd00090">
    <property type="entry name" value="HTH_ARSR"/>
    <property type="match status" value="1"/>
</dbReference>
<dbReference type="Gene3D" id="3.30.1050.10">
    <property type="entry name" value="SCP2 sterol-binding domain"/>
    <property type="match status" value="1"/>
</dbReference>